<proteinExistence type="predicted"/>
<dbReference type="Proteomes" id="UP000603865">
    <property type="component" value="Unassembled WGS sequence"/>
</dbReference>
<feature type="region of interest" description="Disordered" evidence="1">
    <location>
        <begin position="114"/>
        <end position="134"/>
    </location>
</feature>
<evidence type="ECO:0000313" key="3">
    <source>
        <dbReference type="Proteomes" id="UP000603865"/>
    </source>
</evidence>
<reference evidence="2" key="1">
    <citation type="journal article" date="2014" name="Int. J. Syst. Evol. Microbiol.">
        <title>Complete genome sequence of Corynebacterium casei LMG S-19264T (=DSM 44701T), isolated from a smear-ripened cheese.</title>
        <authorList>
            <consortium name="US DOE Joint Genome Institute (JGI-PGF)"/>
            <person name="Walter F."/>
            <person name="Albersmeier A."/>
            <person name="Kalinowski J."/>
            <person name="Ruckert C."/>
        </authorList>
    </citation>
    <scope>NUCLEOTIDE SEQUENCE</scope>
    <source>
        <strain evidence="2">JCM 31311</strain>
    </source>
</reference>
<comment type="caution">
    <text evidence="2">The sequence shown here is derived from an EMBL/GenBank/DDBJ whole genome shotgun (WGS) entry which is preliminary data.</text>
</comment>
<name>A0A918F601_9DEIO</name>
<sequence>MKKYPFQLQCGVTVSISPWPARTTATTLNNFRNLLNAKRANDEDPGKHNELVQALQDVVAREAGLSEEDYNQLTAADLPNLEQFVFELNNVRELISKHVSLLMEIYQSVQQAQEDSEPITPLAESTPNAPTPTF</sequence>
<dbReference type="AlphaFoldDB" id="A0A918F601"/>
<evidence type="ECO:0000313" key="2">
    <source>
        <dbReference type="EMBL" id="GGR11397.1"/>
    </source>
</evidence>
<gene>
    <name evidence="2" type="ORF">GCM10008957_25200</name>
</gene>
<keyword evidence="3" id="KW-1185">Reference proteome</keyword>
<protein>
    <submittedName>
        <fullName evidence="2">Uncharacterized protein</fullName>
    </submittedName>
</protein>
<evidence type="ECO:0000256" key="1">
    <source>
        <dbReference type="SAM" id="MobiDB-lite"/>
    </source>
</evidence>
<reference evidence="2" key="2">
    <citation type="submission" date="2020-09" db="EMBL/GenBank/DDBJ databases">
        <authorList>
            <person name="Sun Q."/>
            <person name="Ohkuma M."/>
        </authorList>
    </citation>
    <scope>NUCLEOTIDE SEQUENCE</scope>
    <source>
        <strain evidence="2">JCM 31311</strain>
    </source>
</reference>
<dbReference type="RefSeq" id="WP_189090866.1">
    <property type="nucleotide sequence ID" value="NZ_BMQL01000013.1"/>
</dbReference>
<organism evidence="2 3">
    <name type="scientific">Deinococcus ruber</name>
    <dbReference type="NCBI Taxonomy" id="1848197"/>
    <lineage>
        <taxon>Bacteria</taxon>
        <taxon>Thermotogati</taxon>
        <taxon>Deinococcota</taxon>
        <taxon>Deinococci</taxon>
        <taxon>Deinococcales</taxon>
        <taxon>Deinococcaceae</taxon>
        <taxon>Deinococcus</taxon>
    </lineage>
</organism>
<dbReference type="EMBL" id="BMQL01000013">
    <property type="protein sequence ID" value="GGR11397.1"/>
    <property type="molecule type" value="Genomic_DNA"/>
</dbReference>
<accession>A0A918F601</accession>